<dbReference type="InterPro" id="IPR013767">
    <property type="entry name" value="PAS_fold"/>
</dbReference>
<dbReference type="EMBL" id="PIPQ01000001">
    <property type="protein sequence ID" value="RUO44439.1"/>
    <property type="molecule type" value="Genomic_DNA"/>
</dbReference>
<dbReference type="InterPro" id="IPR029016">
    <property type="entry name" value="GAF-like_dom_sf"/>
</dbReference>
<sequence>MSTPNQKNIEIALAGESGQQAVSPVLLAEIFQSYEEAVVVADVNRRIVYVNSAVENLFGYNKEDLYGKETKVLYAEERDYAEQGNKRFNVDSRKGPENYRIVYRRADGREFLGKTTGAVMRNMDDQVSGFMGVIRPARSAEQSLDALQKVNTITANVKLSHEEKLDALLRVGLNHFGLEIGIVSHIEDSKYTVDSCVDYNEQLEPLTVFDLSGTYCVHTLTEGKPVGFHYVRESEIKDHPCYQNFQLESYIGCPIMFDDKVYGTLNFSSPSPVEPFNKDDYILIELLADTVSYLLFKKLAEEEMAALARIDELTGLPNRRATWERLTENIEQASRTGLPLSVLSIDIDHFKNINDTWGHAGGDLALVAFARVANQVGRKVDFCGRIGGEEFVFVLPGADKAAAQEFGNRLRERLADVQVEVADKEPIRLTLSAGIAKLEPGDTIESLLARADDAMYQAKEQGRDRVCL</sequence>
<dbReference type="PANTHER" id="PTHR45138">
    <property type="entry name" value="REGULATORY COMPONENTS OF SENSORY TRANSDUCTION SYSTEM"/>
    <property type="match status" value="1"/>
</dbReference>
<dbReference type="Gene3D" id="3.30.450.40">
    <property type="match status" value="1"/>
</dbReference>
<dbReference type="SUPFAM" id="SSF55073">
    <property type="entry name" value="Nucleotide cyclase"/>
    <property type="match status" value="1"/>
</dbReference>
<dbReference type="PANTHER" id="PTHR45138:SF9">
    <property type="entry name" value="DIGUANYLATE CYCLASE DGCM-RELATED"/>
    <property type="match status" value="1"/>
</dbReference>
<dbReference type="NCBIfam" id="TIGR00229">
    <property type="entry name" value="sensory_box"/>
    <property type="match status" value="1"/>
</dbReference>
<evidence type="ECO:0000256" key="1">
    <source>
        <dbReference type="ARBA" id="ARBA00001946"/>
    </source>
</evidence>
<dbReference type="NCBIfam" id="TIGR00254">
    <property type="entry name" value="GGDEF"/>
    <property type="match status" value="1"/>
</dbReference>
<dbReference type="Pfam" id="PF01590">
    <property type="entry name" value="GAF"/>
    <property type="match status" value="1"/>
</dbReference>
<dbReference type="PROSITE" id="PS50112">
    <property type="entry name" value="PAS"/>
    <property type="match status" value="1"/>
</dbReference>
<dbReference type="InterPro" id="IPR000160">
    <property type="entry name" value="GGDEF_dom"/>
</dbReference>
<dbReference type="CDD" id="cd00130">
    <property type="entry name" value="PAS"/>
    <property type="match status" value="1"/>
</dbReference>
<dbReference type="SMART" id="SM00267">
    <property type="entry name" value="GGDEF"/>
    <property type="match status" value="1"/>
</dbReference>
<proteinExistence type="predicted"/>
<dbReference type="InterPro" id="IPR035965">
    <property type="entry name" value="PAS-like_dom_sf"/>
</dbReference>
<evidence type="ECO:0000313" key="6">
    <source>
        <dbReference type="EMBL" id="RUO44439.1"/>
    </source>
</evidence>
<dbReference type="InterPro" id="IPR029787">
    <property type="entry name" value="Nucleotide_cyclase"/>
</dbReference>
<dbReference type="Pfam" id="PF00990">
    <property type="entry name" value="GGDEF"/>
    <property type="match status" value="1"/>
</dbReference>
<dbReference type="AlphaFoldDB" id="A0A432XAQ6"/>
<dbReference type="SUPFAM" id="SSF55781">
    <property type="entry name" value="GAF domain-like"/>
    <property type="match status" value="1"/>
</dbReference>
<dbReference type="Proteomes" id="UP000286976">
    <property type="component" value="Unassembled WGS sequence"/>
</dbReference>
<evidence type="ECO:0000259" key="5">
    <source>
        <dbReference type="PROSITE" id="PS50887"/>
    </source>
</evidence>
<dbReference type="OrthoDB" id="5800589at2"/>
<dbReference type="Gene3D" id="3.30.450.20">
    <property type="entry name" value="PAS domain"/>
    <property type="match status" value="1"/>
</dbReference>
<accession>A0A432XAQ6</accession>
<evidence type="ECO:0000259" key="4">
    <source>
        <dbReference type="PROSITE" id="PS50112"/>
    </source>
</evidence>
<dbReference type="GO" id="GO:0052621">
    <property type="term" value="F:diguanylate cyclase activity"/>
    <property type="evidence" value="ECO:0007669"/>
    <property type="project" value="UniProtKB-EC"/>
</dbReference>
<dbReference type="Gene3D" id="3.30.70.270">
    <property type="match status" value="1"/>
</dbReference>
<feature type="domain" description="GGDEF" evidence="5">
    <location>
        <begin position="338"/>
        <end position="468"/>
    </location>
</feature>
<keyword evidence="7" id="KW-1185">Reference proteome</keyword>
<gene>
    <name evidence="6" type="ORF">CWE15_01905</name>
</gene>
<comment type="cofactor">
    <cofactor evidence="1">
        <name>Mg(2+)</name>
        <dbReference type="ChEBI" id="CHEBI:18420"/>
    </cofactor>
</comment>
<dbReference type="GO" id="GO:0006355">
    <property type="term" value="P:regulation of DNA-templated transcription"/>
    <property type="evidence" value="ECO:0007669"/>
    <property type="project" value="InterPro"/>
</dbReference>
<dbReference type="CDD" id="cd01949">
    <property type="entry name" value="GGDEF"/>
    <property type="match status" value="1"/>
</dbReference>
<protein>
    <recommendedName>
        <fullName evidence="2">diguanylate cyclase</fullName>
        <ecNumber evidence="2">2.7.7.65</ecNumber>
    </recommendedName>
</protein>
<organism evidence="6 7">
    <name type="scientific">Aliidiomarina taiwanensis</name>
    <dbReference type="NCBI Taxonomy" id="946228"/>
    <lineage>
        <taxon>Bacteria</taxon>
        <taxon>Pseudomonadati</taxon>
        <taxon>Pseudomonadota</taxon>
        <taxon>Gammaproteobacteria</taxon>
        <taxon>Alteromonadales</taxon>
        <taxon>Idiomarinaceae</taxon>
        <taxon>Aliidiomarina</taxon>
    </lineage>
</organism>
<comment type="catalytic activity">
    <reaction evidence="3">
        <text>2 GTP = 3',3'-c-di-GMP + 2 diphosphate</text>
        <dbReference type="Rhea" id="RHEA:24898"/>
        <dbReference type="ChEBI" id="CHEBI:33019"/>
        <dbReference type="ChEBI" id="CHEBI:37565"/>
        <dbReference type="ChEBI" id="CHEBI:58805"/>
        <dbReference type="EC" id="2.7.7.65"/>
    </reaction>
</comment>
<dbReference type="RefSeq" id="WP_126756356.1">
    <property type="nucleotide sequence ID" value="NZ_PIPQ01000001.1"/>
</dbReference>
<dbReference type="EC" id="2.7.7.65" evidence="2"/>
<dbReference type="SMART" id="SM00091">
    <property type="entry name" value="PAS"/>
    <property type="match status" value="1"/>
</dbReference>
<comment type="caution">
    <text evidence="6">The sequence shown here is derived from an EMBL/GenBank/DDBJ whole genome shotgun (WGS) entry which is preliminary data.</text>
</comment>
<feature type="domain" description="PAS" evidence="4">
    <location>
        <begin position="23"/>
        <end position="79"/>
    </location>
</feature>
<evidence type="ECO:0000256" key="3">
    <source>
        <dbReference type="ARBA" id="ARBA00034247"/>
    </source>
</evidence>
<dbReference type="InterPro" id="IPR000014">
    <property type="entry name" value="PAS"/>
</dbReference>
<name>A0A432XAQ6_9GAMM</name>
<evidence type="ECO:0000256" key="2">
    <source>
        <dbReference type="ARBA" id="ARBA00012528"/>
    </source>
</evidence>
<dbReference type="InterPro" id="IPR043128">
    <property type="entry name" value="Rev_trsase/Diguanyl_cyclase"/>
</dbReference>
<dbReference type="FunFam" id="3.30.70.270:FF:000001">
    <property type="entry name" value="Diguanylate cyclase domain protein"/>
    <property type="match status" value="1"/>
</dbReference>
<dbReference type="PROSITE" id="PS50887">
    <property type="entry name" value="GGDEF"/>
    <property type="match status" value="1"/>
</dbReference>
<dbReference type="InterPro" id="IPR003018">
    <property type="entry name" value="GAF"/>
</dbReference>
<dbReference type="SUPFAM" id="SSF55785">
    <property type="entry name" value="PYP-like sensor domain (PAS domain)"/>
    <property type="match status" value="1"/>
</dbReference>
<evidence type="ECO:0000313" key="7">
    <source>
        <dbReference type="Proteomes" id="UP000286976"/>
    </source>
</evidence>
<dbReference type="InterPro" id="IPR050469">
    <property type="entry name" value="Diguanylate_Cyclase"/>
</dbReference>
<dbReference type="Pfam" id="PF00989">
    <property type="entry name" value="PAS"/>
    <property type="match status" value="1"/>
</dbReference>
<reference evidence="6 7" key="1">
    <citation type="journal article" date="2011" name="Front. Microbiol.">
        <title>Genomic signatures of strain selection and enhancement in Bacillus atrophaeus var. globigii, a historical biowarfare simulant.</title>
        <authorList>
            <person name="Gibbons H.S."/>
            <person name="Broomall S.M."/>
            <person name="McNew L.A."/>
            <person name="Daligault H."/>
            <person name="Chapman C."/>
            <person name="Bruce D."/>
            <person name="Karavis M."/>
            <person name="Krepps M."/>
            <person name="McGregor P.A."/>
            <person name="Hong C."/>
            <person name="Park K.H."/>
            <person name="Akmal A."/>
            <person name="Feldman A."/>
            <person name="Lin J.S."/>
            <person name="Chang W.E."/>
            <person name="Higgs B.W."/>
            <person name="Demirev P."/>
            <person name="Lindquist J."/>
            <person name="Liem A."/>
            <person name="Fochler E."/>
            <person name="Read T.D."/>
            <person name="Tapia R."/>
            <person name="Johnson S."/>
            <person name="Bishop-Lilly K.A."/>
            <person name="Detter C."/>
            <person name="Han C."/>
            <person name="Sozhamannan S."/>
            <person name="Rosenzweig C.N."/>
            <person name="Skowronski E.W."/>
        </authorList>
    </citation>
    <scope>NUCLEOTIDE SEQUENCE [LARGE SCALE GENOMIC DNA]</scope>
    <source>
        <strain evidence="6 7">AIT1</strain>
    </source>
</reference>